<dbReference type="FunFam" id="3.90.70.10:FF:000119">
    <property type="entry name" value="Ubiquitin specific peptidase 36"/>
    <property type="match status" value="1"/>
</dbReference>
<dbReference type="InterPro" id="IPR028889">
    <property type="entry name" value="USP"/>
</dbReference>
<dbReference type="InterPro" id="IPR050164">
    <property type="entry name" value="Peptidase_C19"/>
</dbReference>
<dbReference type="OMA" id="MCKASQV"/>
<comment type="similarity">
    <text evidence="2 7">Belongs to the peptidase C19 family.</text>
</comment>
<dbReference type="KEGG" id="nve:5503887"/>
<keyword evidence="10" id="KW-1185">Reference proteome</keyword>
<dbReference type="GO" id="GO:0016579">
    <property type="term" value="P:protein deubiquitination"/>
    <property type="evidence" value="ECO:0007669"/>
    <property type="project" value="InterPro"/>
</dbReference>
<gene>
    <name evidence="9" type="ORF">NEMVEDRAFT_v1g132003</name>
</gene>
<feature type="non-terminal residue" evidence="9">
    <location>
        <position position="406"/>
    </location>
</feature>
<evidence type="ECO:0000256" key="5">
    <source>
        <dbReference type="ARBA" id="ARBA00022801"/>
    </source>
</evidence>
<keyword evidence="6 7" id="KW-0788">Thiol protease</keyword>
<feature type="non-terminal residue" evidence="9">
    <location>
        <position position="1"/>
    </location>
</feature>
<evidence type="ECO:0000256" key="6">
    <source>
        <dbReference type="ARBA" id="ARBA00022807"/>
    </source>
</evidence>
<dbReference type="PROSITE" id="PS00972">
    <property type="entry name" value="USP_1"/>
    <property type="match status" value="1"/>
</dbReference>
<dbReference type="Proteomes" id="UP000001593">
    <property type="component" value="Unassembled WGS sequence"/>
</dbReference>
<evidence type="ECO:0000313" key="10">
    <source>
        <dbReference type="Proteomes" id="UP000001593"/>
    </source>
</evidence>
<dbReference type="CDD" id="cd02661">
    <property type="entry name" value="Peptidase_C19E"/>
    <property type="match status" value="1"/>
</dbReference>
<comment type="catalytic activity">
    <reaction evidence="1 7">
        <text>Thiol-dependent hydrolysis of ester, thioester, amide, peptide and isopeptide bonds formed by the C-terminal Gly of ubiquitin (a 76-residue protein attached to proteins as an intracellular targeting signal).</text>
        <dbReference type="EC" id="3.4.19.12"/>
    </reaction>
</comment>
<proteinExistence type="inferred from homology"/>
<dbReference type="STRING" id="45351.A7SU92"/>
<dbReference type="AlphaFoldDB" id="A7SU92"/>
<dbReference type="GO" id="GO:0005634">
    <property type="term" value="C:nucleus"/>
    <property type="evidence" value="ECO:0000318"/>
    <property type="project" value="GO_Central"/>
</dbReference>
<reference evidence="9 10" key="1">
    <citation type="journal article" date="2007" name="Science">
        <title>Sea anemone genome reveals ancestral eumetazoan gene repertoire and genomic organization.</title>
        <authorList>
            <person name="Putnam N.H."/>
            <person name="Srivastava M."/>
            <person name="Hellsten U."/>
            <person name="Dirks B."/>
            <person name="Chapman J."/>
            <person name="Salamov A."/>
            <person name="Terry A."/>
            <person name="Shapiro H."/>
            <person name="Lindquist E."/>
            <person name="Kapitonov V.V."/>
            <person name="Jurka J."/>
            <person name="Genikhovich G."/>
            <person name="Grigoriev I.V."/>
            <person name="Lucas S.M."/>
            <person name="Steele R.E."/>
            <person name="Finnerty J.R."/>
            <person name="Technau U."/>
            <person name="Martindale M.Q."/>
            <person name="Rokhsar D.S."/>
        </authorList>
    </citation>
    <scope>NUCLEOTIDE SEQUENCE [LARGE SCALE GENOMIC DNA]</scope>
    <source>
        <strain evidence="10">CH2 X CH6</strain>
    </source>
</reference>
<evidence type="ECO:0000256" key="2">
    <source>
        <dbReference type="ARBA" id="ARBA00009085"/>
    </source>
</evidence>
<keyword evidence="4 7" id="KW-0833">Ubl conjugation pathway</keyword>
<evidence type="ECO:0000259" key="8">
    <source>
        <dbReference type="PROSITE" id="PS50235"/>
    </source>
</evidence>
<organism evidence="9 10">
    <name type="scientific">Nematostella vectensis</name>
    <name type="common">Starlet sea anemone</name>
    <dbReference type="NCBI Taxonomy" id="45351"/>
    <lineage>
        <taxon>Eukaryota</taxon>
        <taxon>Metazoa</taxon>
        <taxon>Cnidaria</taxon>
        <taxon>Anthozoa</taxon>
        <taxon>Hexacorallia</taxon>
        <taxon>Actiniaria</taxon>
        <taxon>Edwardsiidae</taxon>
        <taxon>Nematostella</taxon>
    </lineage>
</organism>
<dbReference type="PROSITE" id="PS50235">
    <property type="entry name" value="USP_3"/>
    <property type="match status" value="1"/>
</dbReference>
<dbReference type="GO" id="GO:0005829">
    <property type="term" value="C:cytosol"/>
    <property type="evidence" value="ECO:0000318"/>
    <property type="project" value="GO_Central"/>
</dbReference>
<evidence type="ECO:0000256" key="4">
    <source>
        <dbReference type="ARBA" id="ARBA00022786"/>
    </source>
</evidence>
<evidence type="ECO:0000256" key="1">
    <source>
        <dbReference type="ARBA" id="ARBA00000707"/>
    </source>
</evidence>
<name>A7SU92_NEMVE</name>
<evidence type="ECO:0000313" key="9">
    <source>
        <dbReference type="EMBL" id="EDO32736.1"/>
    </source>
</evidence>
<dbReference type="Gene3D" id="3.90.70.10">
    <property type="entry name" value="Cysteine proteinases"/>
    <property type="match status" value="1"/>
</dbReference>
<keyword evidence="3 7" id="KW-0645">Protease</keyword>
<feature type="domain" description="USP" evidence="8">
    <location>
        <begin position="91"/>
        <end position="396"/>
    </location>
</feature>
<sequence>GDLDSKLVTSSKQVLLQRIEFKPASKPDEQYEKLKQKYKPLNSGSNYGQIKSNLLTNGKVDASDSIPSPKFVLYPIDKINTQWTRVRRMGPGLSNLGNTCFLNSVVQVLTYTAPLVNYLATQEHTRECQMVGFCMMCELQRHILRTFNHQQNESIKPLCIIQRLRSIAKHLRFGHQEDAHEFLRYVIDGMQKSCLAGQPEKMDRYSKETTIVHGIFGGYYRSQVQCLKCHNTSNTFDPLMEIMVDIKHSPSVVRAIQRMCKAELLDGDNLYQCPRCKKKVPAHKQVLIHRPPNILTIQLKRFDYHHMFGGKVSKEITYTEHLDLRPFMTNPKGPPLKYKLYGVLVHSGYSCNSGHYYCYVRGSNDCWYNMNDSMVRQVGLNTVLAQQAYLLFYSRVKARQTPEASI</sequence>
<dbReference type="PANTHER" id="PTHR24006:SF758">
    <property type="entry name" value="UBIQUITIN CARBOXYL-TERMINAL HYDROLASE 36"/>
    <property type="match status" value="1"/>
</dbReference>
<dbReference type="eggNOG" id="KOG1865">
    <property type="taxonomic scope" value="Eukaryota"/>
</dbReference>
<protein>
    <recommendedName>
        <fullName evidence="7">Ubiquitin carboxyl-terminal hydrolase</fullName>
        <ecNumber evidence="7">3.4.19.12</ecNumber>
    </recommendedName>
</protein>
<dbReference type="EC" id="3.4.19.12" evidence="7"/>
<keyword evidence="5 7" id="KW-0378">Hydrolase</keyword>
<dbReference type="PANTHER" id="PTHR24006">
    <property type="entry name" value="UBIQUITIN CARBOXYL-TERMINAL HYDROLASE"/>
    <property type="match status" value="1"/>
</dbReference>
<dbReference type="GO" id="GO:0031647">
    <property type="term" value="P:regulation of protein stability"/>
    <property type="evidence" value="ECO:0000318"/>
    <property type="project" value="GO_Central"/>
</dbReference>
<dbReference type="PROSITE" id="PS00973">
    <property type="entry name" value="USP_2"/>
    <property type="match status" value="1"/>
</dbReference>
<dbReference type="EMBL" id="DS469809">
    <property type="protein sequence ID" value="EDO32736.1"/>
    <property type="molecule type" value="Genomic_DNA"/>
</dbReference>
<dbReference type="GO" id="GO:0004843">
    <property type="term" value="F:cysteine-type deubiquitinase activity"/>
    <property type="evidence" value="ECO:0000318"/>
    <property type="project" value="GO_Central"/>
</dbReference>
<dbReference type="InterPro" id="IPR038765">
    <property type="entry name" value="Papain-like_cys_pep_sf"/>
</dbReference>
<dbReference type="InterPro" id="IPR018200">
    <property type="entry name" value="USP_CS"/>
</dbReference>
<accession>A7SU92</accession>
<dbReference type="PhylomeDB" id="A7SU92"/>
<dbReference type="HOGENOM" id="CLU_008279_10_5_1"/>
<evidence type="ECO:0000256" key="3">
    <source>
        <dbReference type="ARBA" id="ARBA00022670"/>
    </source>
</evidence>
<dbReference type="InterPro" id="IPR001394">
    <property type="entry name" value="Peptidase_C19_UCH"/>
</dbReference>
<dbReference type="Pfam" id="PF00443">
    <property type="entry name" value="UCH"/>
    <property type="match status" value="1"/>
</dbReference>
<dbReference type="SUPFAM" id="SSF54001">
    <property type="entry name" value="Cysteine proteinases"/>
    <property type="match status" value="1"/>
</dbReference>
<dbReference type="InParanoid" id="A7SU92"/>
<evidence type="ECO:0000256" key="7">
    <source>
        <dbReference type="RuleBase" id="RU366025"/>
    </source>
</evidence>
<dbReference type="GO" id="GO:0006508">
    <property type="term" value="P:proteolysis"/>
    <property type="evidence" value="ECO:0007669"/>
    <property type="project" value="UniProtKB-KW"/>
</dbReference>
<dbReference type="OrthoDB" id="5987745at2759"/>